<gene>
    <name evidence="4" type="primary">TBLA0E02590</name>
    <name evidence="4" type="ORF">TBLA_0E02590</name>
</gene>
<proteinExistence type="predicted"/>
<dbReference type="EMBL" id="HE806320">
    <property type="protein sequence ID" value="CCH61315.1"/>
    <property type="molecule type" value="Genomic_DNA"/>
</dbReference>
<feature type="compositionally biased region" description="Low complexity" evidence="2">
    <location>
        <begin position="33"/>
        <end position="63"/>
    </location>
</feature>
<evidence type="ECO:0000313" key="5">
    <source>
        <dbReference type="Proteomes" id="UP000002866"/>
    </source>
</evidence>
<evidence type="ECO:0000256" key="1">
    <source>
        <dbReference type="ARBA" id="ARBA00022741"/>
    </source>
</evidence>
<dbReference type="OrthoDB" id="2018507at2759"/>
<dbReference type="AlphaFoldDB" id="I2H4L3"/>
<dbReference type="GO" id="GO:0007015">
    <property type="term" value="P:actin filament organization"/>
    <property type="evidence" value="ECO:0007669"/>
    <property type="project" value="TreeGrafter"/>
</dbReference>
<feature type="domain" description="Protein kinase" evidence="3">
    <location>
        <begin position="112"/>
        <end position="406"/>
    </location>
</feature>
<dbReference type="RefSeq" id="XP_004180834.1">
    <property type="nucleotide sequence ID" value="XM_004180786.1"/>
</dbReference>
<feature type="compositionally biased region" description="Polar residues" evidence="2">
    <location>
        <begin position="86"/>
        <end position="96"/>
    </location>
</feature>
<dbReference type="InParanoid" id="I2H4L3"/>
<dbReference type="GO" id="GO:0004674">
    <property type="term" value="F:protein serine/threonine kinase activity"/>
    <property type="evidence" value="ECO:0007669"/>
    <property type="project" value="TreeGrafter"/>
</dbReference>
<feature type="region of interest" description="Disordered" evidence="2">
    <location>
        <begin position="677"/>
        <end position="738"/>
    </location>
</feature>
<dbReference type="InterPro" id="IPR008271">
    <property type="entry name" value="Ser/Thr_kinase_AS"/>
</dbReference>
<protein>
    <recommendedName>
        <fullName evidence="3">Protein kinase domain-containing protein</fullName>
    </recommendedName>
</protein>
<feature type="region of interest" description="Disordered" evidence="2">
    <location>
        <begin position="1011"/>
        <end position="1061"/>
    </location>
</feature>
<name>I2H4L3_HENB6</name>
<dbReference type="SUPFAM" id="SSF56112">
    <property type="entry name" value="Protein kinase-like (PK-like)"/>
    <property type="match status" value="1"/>
</dbReference>
<dbReference type="GO" id="GO:0005737">
    <property type="term" value="C:cytoplasm"/>
    <property type="evidence" value="ECO:0007669"/>
    <property type="project" value="TreeGrafter"/>
</dbReference>
<dbReference type="Proteomes" id="UP000002866">
    <property type="component" value="Chromosome 5"/>
</dbReference>
<dbReference type="InterPro" id="IPR000719">
    <property type="entry name" value="Prot_kinase_dom"/>
</dbReference>
<feature type="region of interest" description="Disordered" evidence="2">
    <location>
        <begin position="926"/>
        <end position="963"/>
    </location>
</feature>
<dbReference type="KEGG" id="tbl:TBLA_0E02590"/>
<feature type="region of interest" description="Disordered" evidence="2">
    <location>
        <begin position="636"/>
        <end position="663"/>
    </location>
</feature>
<dbReference type="PANTHER" id="PTHR22967:SF65">
    <property type="entry name" value="SERINE_THREONINE-PROTEIN KINASE AKL1"/>
    <property type="match status" value="1"/>
</dbReference>
<feature type="compositionally biased region" description="Polar residues" evidence="2">
    <location>
        <begin position="1"/>
        <end position="32"/>
    </location>
</feature>
<dbReference type="PROSITE" id="PS00108">
    <property type="entry name" value="PROTEIN_KINASE_ST"/>
    <property type="match status" value="1"/>
</dbReference>
<accession>I2H4L3</accession>
<feature type="compositionally biased region" description="Polar residues" evidence="2">
    <location>
        <begin position="649"/>
        <end position="663"/>
    </location>
</feature>
<dbReference type="eggNOG" id="KOG1989">
    <property type="taxonomic scope" value="Eukaryota"/>
</dbReference>
<evidence type="ECO:0000313" key="4">
    <source>
        <dbReference type="EMBL" id="CCH61315.1"/>
    </source>
</evidence>
<dbReference type="PANTHER" id="PTHR22967">
    <property type="entry name" value="SERINE/THREONINE PROTEIN KINASE"/>
    <property type="match status" value="1"/>
</dbReference>
<dbReference type="OMA" id="HRDIAIF"/>
<dbReference type="STRING" id="1071380.I2H4L3"/>
<evidence type="ECO:0000259" key="3">
    <source>
        <dbReference type="PROSITE" id="PS50011"/>
    </source>
</evidence>
<feature type="region of interest" description="Disordered" evidence="2">
    <location>
        <begin position="1"/>
        <end position="102"/>
    </location>
</feature>
<feature type="compositionally biased region" description="Low complexity" evidence="2">
    <location>
        <begin position="1016"/>
        <end position="1032"/>
    </location>
</feature>
<dbReference type="HOGENOM" id="CLU_005611_0_0_1"/>
<feature type="region of interest" description="Disordered" evidence="2">
    <location>
        <begin position="859"/>
        <end position="893"/>
    </location>
</feature>
<keyword evidence="1" id="KW-0547">Nucleotide-binding</keyword>
<feature type="compositionally biased region" description="Low complexity" evidence="2">
    <location>
        <begin position="710"/>
        <end position="722"/>
    </location>
</feature>
<sequence length="1061" mass="117497">MSSANGQQKVVPGNTTAPGNSEQNVQSATGATAPQQAQIPNQIQSNTQAPPQQQVQVKAQLQPQPQPQPQQPAQIPAATQPQTVQNNTQGQPNTLPGNYPAGTPVAVGSHKVEVIKYIAEGGFAQIYTVKFIERLNEFASLPGGNQNQKPLQPGDIACLKRVLVNDDNGLNEMRNEVNVMQKLQGAPCVVQYYDSNASHRSDSAPGYEVLLLMEFCPNNSLLDYMNDRLATRLSEKEIMKIMYDTTLGIAQLHYLKTPLIHRDIKIENVLVDQENNFKLCDFGSTSICFPIVTNHRDIAIFTQNIYVNTTPQYRSPEMIDLYRYQPIDEKSDIWALGVFLYKLLFFTTPFERTGQFAILHSKYEFPKNNYSSKLINLIIIMLAENPSVRPNIYQVLQYLCSINGWKVPLNDKYGLGPYNFTEYAKFQGNVQNIQNQIFSLLQKSTLNKGVLNIQDEIQLRNLYTTSFEVSPKIPVLSQHTTQLPQPVIQPPPPQQQRPQTTSPISDLPTSGPNNLNKELRETSPNKGDPAYQLQQTQQNLAQTPQAPQAHLPEGNIMSPPSSQMNSVKFNNPIIPYHALNMSNVSISSPGSNAARLNALPKLNKPPMSTKEFMSEFPAISSPTMRESEQQIFKNKHPELSSPTMGPLSASMNPSMSQNSNLNYQDPLANEQTRLKQHKSNNPFPKMGVPSIQNTNLPPPQMIPPQHSAQPPSRHSIGSSSSPVLAKVASQLSLQQPSATSNYSMQNNHYNNPVSPQIHPTDISHNFKHERNVSAQFNGNAMTSPQLQSQPQIQKPTLPDPRLTVRTEINNGHVTPVPPPPLTNAPDIPASSPLVESMKHNQSQPFSASNAAPTFKQEVSDLAASKTKEKGPVIPAKRPNTRNHSQKIGNKSSGELMHFLKDDTTSEDISHLSEFVKNRIIEDASKTNLNGSSDLSYYGVDTENPRQHSPFSSDSSNSKLGHQQDNISHESIELDLQKIRTGHANGMDIGGKRAVFQTGSHSYRQRAGNEAFLQNQSSGSESSRSTSNSSSESYLQNGPFTTDEDPSTLDQQVRNINLDRAH</sequence>
<dbReference type="GO" id="GO:0000147">
    <property type="term" value="P:actin cortical patch assembly"/>
    <property type="evidence" value="ECO:0007669"/>
    <property type="project" value="TreeGrafter"/>
</dbReference>
<evidence type="ECO:0000256" key="2">
    <source>
        <dbReference type="SAM" id="MobiDB-lite"/>
    </source>
</evidence>
<reference evidence="4 5" key="1">
    <citation type="journal article" date="2011" name="Proc. Natl. Acad. Sci. U.S.A.">
        <title>Evolutionary erosion of yeast sex chromosomes by mating-type switching accidents.</title>
        <authorList>
            <person name="Gordon J.L."/>
            <person name="Armisen D."/>
            <person name="Proux-Wera E."/>
            <person name="Oheigeartaigh S.S."/>
            <person name="Byrne K.P."/>
            <person name="Wolfe K.H."/>
        </authorList>
    </citation>
    <scope>NUCLEOTIDE SEQUENCE [LARGE SCALE GENOMIC DNA]</scope>
    <source>
        <strain evidence="5">ATCC 34711 / CBS 6284 / DSM 70876 / NBRC 10599 / NRRL Y-10934 / UCD 77-7</strain>
    </source>
</reference>
<feature type="region of interest" description="Disordered" evidence="2">
    <location>
        <begin position="480"/>
        <end position="558"/>
    </location>
</feature>
<dbReference type="PROSITE" id="PS50011">
    <property type="entry name" value="PROTEIN_KINASE_DOM"/>
    <property type="match status" value="1"/>
</dbReference>
<feature type="compositionally biased region" description="Polar residues" evidence="2">
    <location>
        <begin position="946"/>
        <end position="963"/>
    </location>
</feature>
<feature type="compositionally biased region" description="Low complexity" evidence="2">
    <location>
        <begin position="532"/>
        <end position="548"/>
    </location>
</feature>
<dbReference type="GeneID" id="14496388"/>
<dbReference type="Gene3D" id="1.10.510.10">
    <property type="entry name" value="Transferase(Phosphotransferase) domain 1"/>
    <property type="match status" value="1"/>
</dbReference>
<dbReference type="SMART" id="SM00220">
    <property type="entry name" value="S_TKc"/>
    <property type="match status" value="1"/>
</dbReference>
<feature type="compositionally biased region" description="Polar residues" evidence="2">
    <location>
        <begin position="729"/>
        <end position="738"/>
    </location>
</feature>
<dbReference type="GO" id="GO:0005524">
    <property type="term" value="F:ATP binding"/>
    <property type="evidence" value="ECO:0007669"/>
    <property type="project" value="InterPro"/>
</dbReference>
<keyword evidence="5" id="KW-1185">Reference proteome</keyword>
<feature type="compositionally biased region" description="Low complexity" evidence="2">
    <location>
        <begin position="71"/>
        <end position="85"/>
    </location>
</feature>
<dbReference type="Pfam" id="PF00069">
    <property type="entry name" value="Pkinase"/>
    <property type="match status" value="1"/>
</dbReference>
<feature type="compositionally biased region" description="Polar residues" evidence="2">
    <location>
        <begin position="507"/>
        <end position="516"/>
    </location>
</feature>
<dbReference type="InterPro" id="IPR011009">
    <property type="entry name" value="Kinase-like_dom_sf"/>
</dbReference>
<organism evidence="4 5">
    <name type="scientific">Henningerozyma blattae (strain ATCC 34711 / CBS 6284 / DSM 70876 / NBRC 10599 / NRRL Y-10934 / UCD 77-7)</name>
    <name type="common">Yeast</name>
    <name type="synonym">Tetrapisispora blattae</name>
    <dbReference type="NCBI Taxonomy" id="1071380"/>
    <lineage>
        <taxon>Eukaryota</taxon>
        <taxon>Fungi</taxon>
        <taxon>Dikarya</taxon>
        <taxon>Ascomycota</taxon>
        <taxon>Saccharomycotina</taxon>
        <taxon>Saccharomycetes</taxon>
        <taxon>Saccharomycetales</taxon>
        <taxon>Saccharomycetaceae</taxon>
        <taxon>Henningerozyma</taxon>
    </lineage>
</organism>